<sequence length="74" mass="8701">MLKKCFLLLSIFYSTSLFSTFQSDCYWDFEDCSMDAESHIYGSIAIYGEIKDFALERFIRDLRGCFTSYDLCTK</sequence>
<accession>A0A0D5YR32</accession>
<dbReference type="HOGENOM" id="CLU_2683862_0_0_10"/>
<organism evidence="2 3">
    <name type="scientific">Flagellimonas lutaonensis</name>
    <dbReference type="NCBI Taxonomy" id="516051"/>
    <lineage>
        <taxon>Bacteria</taxon>
        <taxon>Pseudomonadati</taxon>
        <taxon>Bacteroidota</taxon>
        <taxon>Flavobacteriia</taxon>
        <taxon>Flavobacteriales</taxon>
        <taxon>Flavobacteriaceae</taxon>
        <taxon>Flagellimonas</taxon>
    </lineage>
</organism>
<reference evidence="2 3" key="1">
    <citation type="submission" date="2015-03" db="EMBL/GenBank/DDBJ databases">
        <title>Complete genome sequence of Muricauda lutaonensis CC-HSB-11T, isolated from a coastal hot spring.</title>
        <authorList>
            <person name="Kim K.M."/>
        </authorList>
    </citation>
    <scope>NUCLEOTIDE SEQUENCE [LARGE SCALE GENOMIC DNA]</scope>
    <source>
        <strain evidence="2 3">CC-HSB-11</strain>
    </source>
</reference>
<evidence type="ECO:0000313" key="2">
    <source>
        <dbReference type="EMBL" id="AKA34348.1"/>
    </source>
</evidence>
<evidence type="ECO:0000313" key="3">
    <source>
        <dbReference type="Proteomes" id="UP000032726"/>
    </source>
</evidence>
<dbReference type="KEGG" id="mlt:VC82_682"/>
<dbReference type="AlphaFoldDB" id="A0A0D5YR32"/>
<dbReference type="EMBL" id="CP011071">
    <property type="protein sequence ID" value="AKA34348.1"/>
    <property type="molecule type" value="Genomic_DNA"/>
</dbReference>
<evidence type="ECO:0008006" key="4">
    <source>
        <dbReference type="Google" id="ProtNLM"/>
    </source>
</evidence>
<protein>
    <recommendedName>
        <fullName evidence="4">Secreted protein</fullName>
    </recommendedName>
</protein>
<feature type="chain" id="PRO_5002300060" description="Secreted protein" evidence="1">
    <location>
        <begin position="20"/>
        <end position="74"/>
    </location>
</feature>
<keyword evidence="3" id="KW-1185">Reference proteome</keyword>
<dbReference type="STRING" id="516051.VC82_682"/>
<dbReference type="Proteomes" id="UP000032726">
    <property type="component" value="Chromosome"/>
</dbReference>
<name>A0A0D5YR32_9FLAO</name>
<feature type="signal peptide" evidence="1">
    <location>
        <begin position="1"/>
        <end position="19"/>
    </location>
</feature>
<proteinExistence type="predicted"/>
<gene>
    <name evidence="2" type="ORF">VC82_682</name>
</gene>
<evidence type="ECO:0000256" key="1">
    <source>
        <dbReference type="SAM" id="SignalP"/>
    </source>
</evidence>
<keyword evidence="1" id="KW-0732">Signal</keyword>